<gene>
    <name evidence="1" type="ORF">OWR29_25865</name>
</gene>
<organism evidence="1 2">
    <name type="scientific">Paractinoplanes pyxinae</name>
    <dbReference type="NCBI Taxonomy" id="2997416"/>
    <lineage>
        <taxon>Bacteria</taxon>
        <taxon>Bacillati</taxon>
        <taxon>Actinomycetota</taxon>
        <taxon>Actinomycetes</taxon>
        <taxon>Micromonosporales</taxon>
        <taxon>Micromonosporaceae</taxon>
        <taxon>Paractinoplanes</taxon>
    </lineage>
</organism>
<keyword evidence="2" id="KW-1185">Reference proteome</keyword>
<proteinExistence type="predicted"/>
<dbReference type="Proteomes" id="UP001151002">
    <property type="component" value="Unassembled WGS sequence"/>
</dbReference>
<evidence type="ECO:0000313" key="2">
    <source>
        <dbReference type="Proteomes" id="UP001151002"/>
    </source>
</evidence>
<dbReference type="RefSeq" id="WP_267565821.1">
    <property type="nucleotide sequence ID" value="NZ_JAPNTZ010000009.1"/>
</dbReference>
<evidence type="ECO:0000313" key="1">
    <source>
        <dbReference type="EMBL" id="MCY1141438.1"/>
    </source>
</evidence>
<dbReference type="EMBL" id="JAPNTZ010000009">
    <property type="protein sequence ID" value="MCY1141438.1"/>
    <property type="molecule type" value="Genomic_DNA"/>
</dbReference>
<accession>A0ABT4B4M1</accession>
<reference evidence="1" key="1">
    <citation type="submission" date="2022-11" db="EMBL/GenBank/DDBJ databases">
        <authorList>
            <person name="Somphong A."/>
            <person name="Phongsopitanun W."/>
        </authorList>
    </citation>
    <scope>NUCLEOTIDE SEQUENCE</scope>
    <source>
        <strain evidence="1">Pm04-4</strain>
    </source>
</reference>
<sequence>MTQTVADATAAGLDLSQVVDALEAQAGIHAGFRRAHARGVL</sequence>
<comment type="caution">
    <text evidence="1">The sequence shown here is derived from an EMBL/GenBank/DDBJ whole genome shotgun (WGS) entry which is preliminary data.</text>
</comment>
<protein>
    <submittedName>
        <fullName evidence="1">Uncharacterized protein</fullName>
    </submittedName>
</protein>
<name>A0ABT4B4M1_9ACTN</name>